<name>A0ACB9RHK9_9MYRT</name>
<dbReference type="EMBL" id="CM042883">
    <property type="protein sequence ID" value="KAI4376923.1"/>
    <property type="molecule type" value="Genomic_DNA"/>
</dbReference>
<comment type="caution">
    <text evidence="1">The sequence shown here is derived from an EMBL/GenBank/DDBJ whole genome shotgun (WGS) entry which is preliminary data.</text>
</comment>
<organism evidence="1 2">
    <name type="scientific">Melastoma candidum</name>
    <dbReference type="NCBI Taxonomy" id="119954"/>
    <lineage>
        <taxon>Eukaryota</taxon>
        <taxon>Viridiplantae</taxon>
        <taxon>Streptophyta</taxon>
        <taxon>Embryophyta</taxon>
        <taxon>Tracheophyta</taxon>
        <taxon>Spermatophyta</taxon>
        <taxon>Magnoliopsida</taxon>
        <taxon>eudicotyledons</taxon>
        <taxon>Gunneridae</taxon>
        <taxon>Pentapetalae</taxon>
        <taxon>rosids</taxon>
        <taxon>malvids</taxon>
        <taxon>Myrtales</taxon>
        <taxon>Melastomataceae</taxon>
        <taxon>Melastomatoideae</taxon>
        <taxon>Melastomateae</taxon>
        <taxon>Melastoma</taxon>
    </lineage>
</organism>
<protein>
    <submittedName>
        <fullName evidence="1">Uncharacterized protein</fullName>
    </submittedName>
</protein>
<accession>A0ACB9RHK9</accession>
<evidence type="ECO:0000313" key="2">
    <source>
        <dbReference type="Proteomes" id="UP001057402"/>
    </source>
</evidence>
<evidence type="ECO:0000313" key="1">
    <source>
        <dbReference type="EMBL" id="KAI4376923.1"/>
    </source>
</evidence>
<dbReference type="Proteomes" id="UP001057402">
    <property type="component" value="Chromosome 4"/>
</dbReference>
<keyword evidence="2" id="KW-1185">Reference proteome</keyword>
<reference evidence="2" key="1">
    <citation type="journal article" date="2023" name="Front. Plant Sci.">
        <title>Chromosomal-level genome assembly of Melastoma candidum provides insights into trichome evolution.</title>
        <authorList>
            <person name="Zhong Y."/>
            <person name="Wu W."/>
            <person name="Sun C."/>
            <person name="Zou P."/>
            <person name="Liu Y."/>
            <person name="Dai S."/>
            <person name="Zhou R."/>
        </authorList>
    </citation>
    <scope>NUCLEOTIDE SEQUENCE [LARGE SCALE GENOMIC DNA]</scope>
</reference>
<gene>
    <name evidence="1" type="ORF">MLD38_014627</name>
</gene>
<proteinExistence type="predicted"/>
<sequence length="116" mass="13440">MLEGSWVRLLLSCPCFLFKLVNLDLQQSNRTLPDPIKYINQPNSELDRFPTHQNGWTQLLNKIVPTEPSQIVLGSSHHDPAHDTFMRREDHYLPHLASWLNVIRHPYGVESANSAW</sequence>